<evidence type="ECO:0000313" key="6">
    <source>
        <dbReference type="Proteomes" id="UP001408789"/>
    </source>
</evidence>
<gene>
    <name evidence="5" type="ORF">SSX86_010151</name>
</gene>
<dbReference type="Proteomes" id="UP001408789">
    <property type="component" value="Unassembled WGS sequence"/>
</dbReference>
<dbReference type="InterPro" id="IPR046350">
    <property type="entry name" value="Cystatin_sf"/>
</dbReference>
<keyword evidence="6" id="KW-1185">Reference proteome</keyword>
<dbReference type="GO" id="GO:0004869">
    <property type="term" value="F:cysteine-type endopeptidase inhibitor activity"/>
    <property type="evidence" value="ECO:0007669"/>
    <property type="project" value="UniProtKB-KW"/>
</dbReference>
<dbReference type="SMART" id="SM00043">
    <property type="entry name" value="CY"/>
    <property type="match status" value="1"/>
</dbReference>
<dbReference type="Pfam" id="PF16845">
    <property type="entry name" value="SQAPI"/>
    <property type="match status" value="1"/>
</dbReference>
<keyword evidence="1" id="KW-0646">Protease inhibitor</keyword>
<dbReference type="SUPFAM" id="SSF54403">
    <property type="entry name" value="Cystatin/monellin"/>
    <property type="match status" value="1"/>
</dbReference>
<dbReference type="PANTHER" id="PTHR47364">
    <property type="entry name" value="CYSTEINE PROTEINASE INHIBITOR 5"/>
    <property type="match status" value="1"/>
</dbReference>
<feature type="signal peptide" evidence="3">
    <location>
        <begin position="1"/>
        <end position="22"/>
    </location>
</feature>
<protein>
    <recommendedName>
        <fullName evidence="4">Cystatin domain-containing protein</fullName>
    </recommendedName>
</protein>
<feature type="domain" description="Cystatin" evidence="4">
    <location>
        <begin position="27"/>
        <end position="116"/>
    </location>
</feature>
<keyword evidence="3" id="KW-0732">Signal</keyword>
<accession>A0AAP0DBK1</accession>
<evidence type="ECO:0000256" key="1">
    <source>
        <dbReference type="ARBA" id="ARBA00022690"/>
    </source>
</evidence>
<dbReference type="PANTHER" id="PTHR47364:SF2">
    <property type="entry name" value="CYSTEINE PROTEINASE INHIBITOR 5"/>
    <property type="match status" value="1"/>
</dbReference>
<proteinExistence type="predicted"/>
<name>A0AAP0DBK1_9ASTR</name>
<evidence type="ECO:0000313" key="5">
    <source>
        <dbReference type="EMBL" id="KAK9069757.1"/>
    </source>
</evidence>
<dbReference type="InterPro" id="IPR000010">
    <property type="entry name" value="Cystatin_dom"/>
</dbReference>
<comment type="caution">
    <text evidence="5">The sequence shown here is derived from an EMBL/GenBank/DDBJ whole genome shotgun (WGS) entry which is preliminary data.</text>
</comment>
<evidence type="ECO:0000256" key="3">
    <source>
        <dbReference type="SAM" id="SignalP"/>
    </source>
</evidence>
<dbReference type="Gene3D" id="3.10.450.10">
    <property type="match status" value="1"/>
</dbReference>
<keyword evidence="2" id="KW-0789">Thiol protease inhibitor</keyword>
<sequence>MHNNLFTTTILILFLFSNPSVAFDGLVIVGGWKPIHNVTDPTVVDIAKFAIHEHNKRNHASLKFGKVVQGERHVGTGIMYNLVIMVAEGSADKTYVATVWDQPSTKSRRLATFIGPF</sequence>
<dbReference type="CDD" id="cd00042">
    <property type="entry name" value="CY"/>
    <property type="match status" value="1"/>
</dbReference>
<feature type="chain" id="PRO_5042893412" description="Cystatin domain-containing protein" evidence="3">
    <location>
        <begin position="23"/>
        <end position="117"/>
    </location>
</feature>
<evidence type="ECO:0000256" key="2">
    <source>
        <dbReference type="ARBA" id="ARBA00022704"/>
    </source>
</evidence>
<dbReference type="EMBL" id="JBCNJP010000012">
    <property type="protein sequence ID" value="KAK9069757.1"/>
    <property type="molecule type" value="Genomic_DNA"/>
</dbReference>
<evidence type="ECO:0000259" key="4">
    <source>
        <dbReference type="SMART" id="SM00043"/>
    </source>
</evidence>
<organism evidence="5 6">
    <name type="scientific">Deinandra increscens subsp. villosa</name>
    <dbReference type="NCBI Taxonomy" id="3103831"/>
    <lineage>
        <taxon>Eukaryota</taxon>
        <taxon>Viridiplantae</taxon>
        <taxon>Streptophyta</taxon>
        <taxon>Embryophyta</taxon>
        <taxon>Tracheophyta</taxon>
        <taxon>Spermatophyta</taxon>
        <taxon>Magnoliopsida</taxon>
        <taxon>eudicotyledons</taxon>
        <taxon>Gunneridae</taxon>
        <taxon>Pentapetalae</taxon>
        <taxon>asterids</taxon>
        <taxon>campanulids</taxon>
        <taxon>Asterales</taxon>
        <taxon>Asteraceae</taxon>
        <taxon>Asteroideae</taxon>
        <taxon>Heliantheae alliance</taxon>
        <taxon>Madieae</taxon>
        <taxon>Madiinae</taxon>
        <taxon>Deinandra</taxon>
    </lineage>
</organism>
<reference evidence="5 6" key="1">
    <citation type="submission" date="2024-04" db="EMBL/GenBank/DDBJ databases">
        <title>The reference genome of an endangered Asteraceae, Deinandra increscens subsp. villosa, native to the Central Coast of California.</title>
        <authorList>
            <person name="Guilliams M."/>
            <person name="Hasenstab-Lehman K."/>
            <person name="Meyer R."/>
            <person name="Mcevoy S."/>
        </authorList>
    </citation>
    <scope>NUCLEOTIDE SEQUENCE [LARGE SCALE GENOMIC DNA]</scope>
    <source>
        <tissue evidence="5">Leaf</tissue>
    </source>
</reference>
<dbReference type="AlphaFoldDB" id="A0AAP0DBK1"/>